<dbReference type="CDD" id="cd06261">
    <property type="entry name" value="TM_PBP2"/>
    <property type="match status" value="1"/>
</dbReference>
<dbReference type="GO" id="GO:0005886">
    <property type="term" value="C:plasma membrane"/>
    <property type="evidence" value="ECO:0007669"/>
    <property type="project" value="UniProtKB-SubCell"/>
</dbReference>
<dbReference type="InterPro" id="IPR035906">
    <property type="entry name" value="MetI-like_sf"/>
</dbReference>
<dbReference type="RefSeq" id="WP_085889306.1">
    <property type="nucleotide sequence ID" value="NZ_FWFN01000007.1"/>
</dbReference>
<dbReference type="InterPro" id="IPR050366">
    <property type="entry name" value="BP-dependent_transpt_permease"/>
</dbReference>
<evidence type="ECO:0000256" key="5">
    <source>
        <dbReference type="ARBA" id="ARBA00022989"/>
    </source>
</evidence>
<dbReference type="Gene3D" id="1.10.3720.10">
    <property type="entry name" value="MetI-like"/>
    <property type="match status" value="1"/>
</dbReference>
<gene>
    <name evidence="10" type="primary">ddpC_4</name>
    <name evidence="10" type="ORF">PSM7751_03265</name>
</gene>
<feature type="region of interest" description="Disordered" evidence="8">
    <location>
        <begin position="1"/>
        <end position="26"/>
    </location>
</feature>
<evidence type="ECO:0000313" key="10">
    <source>
        <dbReference type="EMBL" id="SLN64322.1"/>
    </source>
</evidence>
<feature type="transmembrane region" description="Helical" evidence="7">
    <location>
        <begin position="279"/>
        <end position="300"/>
    </location>
</feature>
<feature type="compositionally biased region" description="Low complexity" evidence="8">
    <location>
        <begin position="16"/>
        <end position="26"/>
    </location>
</feature>
<dbReference type="PROSITE" id="PS50928">
    <property type="entry name" value="ABC_TM1"/>
    <property type="match status" value="1"/>
</dbReference>
<evidence type="ECO:0000313" key="11">
    <source>
        <dbReference type="Proteomes" id="UP000193963"/>
    </source>
</evidence>
<dbReference type="Proteomes" id="UP000193963">
    <property type="component" value="Unassembled WGS sequence"/>
</dbReference>
<dbReference type="InterPro" id="IPR025966">
    <property type="entry name" value="OppC_N"/>
</dbReference>
<dbReference type="InterPro" id="IPR000515">
    <property type="entry name" value="MetI-like"/>
</dbReference>
<name>A0A1X6ZZM7_9RHOB</name>
<evidence type="ECO:0000256" key="3">
    <source>
        <dbReference type="ARBA" id="ARBA00022475"/>
    </source>
</evidence>
<feature type="transmembrane region" description="Helical" evidence="7">
    <location>
        <begin position="161"/>
        <end position="185"/>
    </location>
</feature>
<dbReference type="PANTHER" id="PTHR43386:SF25">
    <property type="entry name" value="PEPTIDE ABC TRANSPORTER PERMEASE PROTEIN"/>
    <property type="match status" value="1"/>
</dbReference>
<evidence type="ECO:0000256" key="7">
    <source>
        <dbReference type="RuleBase" id="RU363032"/>
    </source>
</evidence>
<dbReference type="GO" id="GO:0055085">
    <property type="term" value="P:transmembrane transport"/>
    <property type="evidence" value="ECO:0007669"/>
    <property type="project" value="InterPro"/>
</dbReference>
<keyword evidence="3" id="KW-1003">Cell membrane</keyword>
<dbReference type="Pfam" id="PF00528">
    <property type="entry name" value="BPD_transp_1"/>
    <property type="match status" value="1"/>
</dbReference>
<dbReference type="AlphaFoldDB" id="A0A1X6ZZM7"/>
<evidence type="ECO:0000256" key="6">
    <source>
        <dbReference type="ARBA" id="ARBA00023136"/>
    </source>
</evidence>
<organism evidence="10 11">
    <name type="scientific">Pseudooceanicola marinus</name>
    <dbReference type="NCBI Taxonomy" id="396013"/>
    <lineage>
        <taxon>Bacteria</taxon>
        <taxon>Pseudomonadati</taxon>
        <taxon>Pseudomonadota</taxon>
        <taxon>Alphaproteobacteria</taxon>
        <taxon>Rhodobacterales</taxon>
        <taxon>Paracoccaceae</taxon>
        <taxon>Pseudooceanicola</taxon>
    </lineage>
</organism>
<evidence type="ECO:0000256" key="8">
    <source>
        <dbReference type="SAM" id="MobiDB-lite"/>
    </source>
</evidence>
<dbReference type="OrthoDB" id="9766870at2"/>
<accession>A0A1X6ZZM7</accession>
<keyword evidence="6 7" id="KW-0472">Membrane</keyword>
<reference evidence="10 11" key="1">
    <citation type="submission" date="2017-03" db="EMBL/GenBank/DDBJ databases">
        <authorList>
            <person name="Afonso C.L."/>
            <person name="Miller P.J."/>
            <person name="Scott M.A."/>
            <person name="Spackman E."/>
            <person name="Goraichik I."/>
            <person name="Dimitrov K.M."/>
            <person name="Suarez D.L."/>
            <person name="Swayne D.E."/>
        </authorList>
    </citation>
    <scope>NUCLEOTIDE SEQUENCE [LARGE SCALE GENOMIC DNA]</scope>
    <source>
        <strain evidence="10 11">CECT 7751</strain>
    </source>
</reference>
<dbReference type="Pfam" id="PF12911">
    <property type="entry name" value="OppC_N"/>
    <property type="match status" value="1"/>
</dbReference>
<comment type="subcellular location">
    <subcellularLocation>
        <location evidence="1 7">Cell membrane</location>
        <topology evidence="1 7">Multi-pass membrane protein</topology>
    </subcellularLocation>
</comment>
<protein>
    <submittedName>
        <fullName evidence="10">Putative D,D-dipeptide transport system permease protein DdpC</fullName>
    </submittedName>
</protein>
<feature type="domain" description="ABC transmembrane type-1" evidence="9">
    <location>
        <begin position="112"/>
        <end position="301"/>
    </location>
</feature>
<keyword evidence="11" id="KW-1185">Reference proteome</keyword>
<keyword evidence="4 7" id="KW-0812">Transmembrane</keyword>
<proteinExistence type="inferred from homology"/>
<feature type="transmembrane region" description="Helical" evidence="7">
    <location>
        <begin position="225"/>
        <end position="247"/>
    </location>
</feature>
<keyword evidence="2 7" id="KW-0813">Transport</keyword>
<evidence type="ECO:0000259" key="9">
    <source>
        <dbReference type="PROSITE" id="PS50928"/>
    </source>
</evidence>
<dbReference type="SUPFAM" id="SSF161098">
    <property type="entry name" value="MetI-like"/>
    <property type="match status" value="1"/>
</dbReference>
<comment type="similarity">
    <text evidence="7">Belongs to the binding-protein-dependent transport system permease family.</text>
</comment>
<feature type="compositionally biased region" description="Polar residues" evidence="8">
    <location>
        <begin position="1"/>
        <end position="15"/>
    </location>
</feature>
<feature type="transmembrane region" description="Helical" evidence="7">
    <location>
        <begin position="117"/>
        <end position="141"/>
    </location>
</feature>
<sequence length="324" mass="35020">MSNSTTHSTGPTDQQAVTPEAAVAAPVTGGPSGLRRILRMLVADKLALLSALFLVIVILCAILGPLFLAEMASDTNLRARNAPPFELERGFAYILGGDALGRPLLARIVMAARNTMLIAAGAVAGSMLIGSTLGLIAGYAGRWTGEVIMRLADVIMSFPSLLLAVIVLYMLAPSIGNLVLVLAITRIPIYLRTTRAEVLEVRKRMFVQAATVMGASRRRIIFRHILPVILPTLLTIATLDFAFVMLAESALSFLGIGIQAPEITWGLMVSQGRAYLTNAWWLAFWPGLAIILTTMSLNLLSSWMRVALNPTQRWRLEIGGKKND</sequence>
<evidence type="ECO:0000256" key="1">
    <source>
        <dbReference type="ARBA" id="ARBA00004651"/>
    </source>
</evidence>
<evidence type="ECO:0000256" key="2">
    <source>
        <dbReference type="ARBA" id="ARBA00022448"/>
    </source>
</evidence>
<keyword evidence="5 7" id="KW-1133">Transmembrane helix</keyword>
<dbReference type="EMBL" id="FWFN01000007">
    <property type="protein sequence ID" value="SLN64322.1"/>
    <property type="molecule type" value="Genomic_DNA"/>
</dbReference>
<dbReference type="PANTHER" id="PTHR43386">
    <property type="entry name" value="OLIGOPEPTIDE TRANSPORT SYSTEM PERMEASE PROTEIN APPC"/>
    <property type="match status" value="1"/>
</dbReference>
<evidence type="ECO:0000256" key="4">
    <source>
        <dbReference type="ARBA" id="ARBA00022692"/>
    </source>
</evidence>
<feature type="transmembrane region" description="Helical" evidence="7">
    <location>
        <begin position="46"/>
        <end position="69"/>
    </location>
</feature>